<feature type="region of interest" description="Disordered" evidence="9">
    <location>
        <begin position="789"/>
        <end position="856"/>
    </location>
</feature>
<sequence length="933" mass="108248">MGVPAFFRWLSRKYPSIVIHCNEETVKEVNGIKIPIDTSQPNPNDIEFDNLYLDMNGIIHPCSHPEDRPAPKNEEEIMLAIFEAIDRLFAIVRPRRLLYMAIDGVAPRAKMNQQRSRRFRASKESFENSRIKADIKAELRAKGALLPEDDPKAEKFDSNCITPGTEFMFRLAACLRFYVLERLNNDPGWKNIEVILSDANVPGEGEHKIMDFIRRQRGQPNHDPNTHHCICGADADLIMLGLATHEPNFTIIREEFKPNQPRPCGICAQYGHEMDDCCGLPKVKEGEHDELQAQSSICKTNYIFIRICVIREYIRMELDMPGLPFEYDFENVVDDWVMMCFFVGNDFLPHLPSLEIREGAIDKLVRLYKDIVHHTGGYLTKNGHINLDRVEKIMRGIGRMEDEIFRKRRESDLNYRAREKSKRQKKQSDRGPSYVPEGQFAPIPLGSKGLMPPALSDIRSTARDMRTSDLRNLDAASSLRAMLHDSLQSSSTDSVKRKKEDNDDEPDDDVRLWEDGWKERYYKSKFDVSMKDFAFRRKVVRSYVEGLCWVLSYYYQGCASWTWFFPFHYAPFASDFVDIIDVPSQFSTSNPKKPLEQLMCVFPAASGQFLPNSWRILMNKPESPIIDFYPEDFQIDLNGKKYAWQGVALLPFVDEERMIGALKHVYPDLSAAERMRNSLGNDILFVGRHHALYSFFKGLGENNNQPLSFEEAVDIDPALTKGMAGKVWKDSFCSGPTHVSAPLACLEDLKNNCALSMSYKDPVYPDGHVFEAKLLPGARFPEVTVKPRDFSYKNNRGRNSFGRQNPRNWQPRIGFDPHRNHQRLHQSSHRHLNHHLHHRSNNDSYRPPFQNAYPSQRPYYSQEYNQQNRNNRWPRNDSWGPRPEFRQQQQSHRPRWDGRERYPDAAHQRFSDKRHNDREDNSGSGGYSRYGVY</sequence>
<dbReference type="InterPro" id="IPR017151">
    <property type="entry name" value="Xrn2/3/4"/>
</dbReference>
<gene>
    <name evidence="12" type="ORF">CVLEPA_LOCUS22704</name>
</gene>
<dbReference type="InterPro" id="IPR004859">
    <property type="entry name" value="Xrn1_N"/>
</dbReference>
<name>A0ABP0GIM6_CLALP</name>
<evidence type="ECO:0000256" key="4">
    <source>
        <dbReference type="ARBA" id="ARBA00022722"/>
    </source>
</evidence>
<feature type="region of interest" description="Disordered" evidence="9">
    <location>
        <begin position="868"/>
        <end position="933"/>
    </location>
</feature>
<evidence type="ECO:0000256" key="6">
    <source>
        <dbReference type="ARBA" id="ARBA00022839"/>
    </source>
</evidence>
<keyword evidence="7" id="KW-0539">Nucleus</keyword>
<dbReference type="Pfam" id="PF17846">
    <property type="entry name" value="XRN_M"/>
    <property type="match status" value="1"/>
</dbReference>
<dbReference type="EMBL" id="CAWYQH010000112">
    <property type="protein sequence ID" value="CAK8690060.1"/>
    <property type="molecule type" value="Genomic_DNA"/>
</dbReference>
<protein>
    <recommendedName>
        <fullName evidence="8">5'-3' exoribonuclease</fullName>
        <ecNumber evidence="8">3.1.13.-</ecNumber>
    </recommendedName>
</protein>
<evidence type="ECO:0000256" key="2">
    <source>
        <dbReference type="ARBA" id="ARBA00006994"/>
    </source>
</evidence>
<dbReference type="Proteomes" id="UP001642483">
    <property type="component" value="Unassembled WGS sequence"/>
</dbReference>
<feature type="domain" description="Xrn1 N-terminal" evidence="10">
    <location>
        <begin position="1"/>
        <end position="255"/>
    </location>
</feature>
<keyword evidence="5 8" id="KW-0378">Hydrolase</keyword>
<evidence type="ECO:0000256" key="7">
    <source>
        <dbReference type="ARBA" id="ARBA00023242"/>
    </source>
</evidence>
<dbReference type="InterPro" id="IPR041412">
    <property type="entry name" value="Xrn1_helical"/>
</dbReference>
<feature type="region of interest" description="Disordered" evidence="9">
    <location>
        <begin position="415"/>
        <end position="454"/>
    </location>
</feature>
<keyword evidence="6 8" id="KW-0269">Exonuclease</keyword>
<dbReference type="EC" id="3.1.13.-" evidence="8"/>
<dbReference type="PANTHER" id="PTHR12341">
    <property type="entry name" value="5'-&gt;3' EXORIBONUCLEASE"/>
    <property type="match status" value="1"/>
</dbReference>
<feature type="compositionally biased region" description="Basic residues" evidence="9">
    <location>
        <begin position="820"/>
        <end position="839"/>
    </location>
</feature>
<dbReference type="PIRSF" id="PIRSF037239">
    <property type="entry name" value="Exonuclease_Xrn2"/>
    <property type="match status" value="1"/>
</dbReference>
<evidence type="ECO:0000256" key="1">
    <source>
        <dbReference type="ARBA" id="ARBA00004123"/>
    </source>
</evidence>
<comment type="subcellular location">
    <subcellularLocation>
        <location evidence="1">Nucleus</location>
    </subcellularLocation>
</comment>
<feature type="compositionally biased region" description="Basic and acidic residues" evidence="9">
    <location>
        <begin position="894"/>
        <end position="921"/>
    </location>
</feature>
<dbReference type="Pfam" id="PF03159">
    <property type="entry name" value="XRN_N"/>
    <property type="match status" value="1"/>
</dbReference>
<evidence type="ECO:0000256" key="8">
    <source>
        <dbReference type="PIRNR" id="PIRNR037239"/>
    </source>
</evidence>
<dbReference type="CDD" id="cd18673">
    <property type="entry name" value="PIN_XRN1-2-like"/>
    <property type="match status" value="1"/>
</dbReference>
<evidence type="ECO:0000256" key="5">
    <source>
        <dbReference type="ARBA" id="ARBA00022801"/>
    </source>
</evidence>
<dbReference type="PANTHER" id="PTHR12341:SF41">
    <property type="entry name" value="5'-3' EXORIBONUCLEASE 2"/>
    <property type="match status" value="1"/>
</dbReference>
<dbReference type="InterPro" id="IPR027073">
    <property type="entry name" value="5_3_exoribonuclease"/>
</dbReference>
<comment type="similarity">
    <text evidence="2 8">Belongs to the 5'-3' exonuclease family. XRN2/RAT1 subfamily.</text>
</comment>
<keyword evidence="4 8" id="KW-0540">Nuclease</keyword>
<evidence type="ECO:0000259" key="11">
    <source>
        <dbReference type="Pfam" id="PF17846"/>
    </source>
</evidence>
<organism evidence="12 13">
    <name type="scientific">Clavelina lepadiformis</name>
    <name type="common">Light-bulb sea squirt</name>
    <name type="synonym">Ascidia lepadiformis</name>
    <dbReference type="NCBI Taxonomy" id="159417"/>
    <lineage>
        <taxon>Eukaryota</taxon>
        <taxon>Metazoa</taxon>
        <taxon>Chordata</taxon>
        <taxon>Tunicata</taxon>
        <taxon>Ascidiacea</taxon>
        <taxon>Aplousobranchia</taxon>
        <taxon>Clavelinidae</taxon>
        <taxon>Clavelina</taxon>
    </lineage>
</organism>
<keyword evidence="3 8" id="KW-0507">mRNA processing</keyword>
<accession>A0ABP0GIM6</accession>
<feature type="domain" description="Xrn1 helical" evidence="11">
    <location>
        <begin position="327"/>
        <end position="790"/>
    </location>
</feature>
<keyword evidence="13" id="KW-1185">Reference proteome</keyword>
<evidence type="ECO:0000313" key="13">
    <source>
        <dbReference type="Proteomes" id="UP001642483"/>
    </source>
</evidence>
<feature type="region of interest" description="Disordered" evidence="9">
    <location>
        <begin position="486"/>
        <end position="509"/>
    </location>
</feature>
<dbReference type="Gene3D" id="1.25.40.1050">
    <property type="match status" value="1"/>
</dbReference>
<evidence type="ECO:0000256" key="3">
    <source>
        <dbReference type="ARBA" id="ARBA00022664"/>
    </source>
</evidence>
<feature type="compositionally biased region" description="Polar residues" evidence="9">
    <location>
        <begin position="792"/>
        <end position="808"/>
    </location>
</feature>
<evidence type="ECO:0000313" key="12">
    <source>
        <dbReference type="EMBL" id="CAK8690060.1"/>
    </source>
</evidence>
<evidence type="ECO:0000259" key="10">
    <source>
        <dbReference type="Pfam" id="PF03159"/>
    </source>
</evidence>
<comment type="function">
    <text evidence="8">Possesses 5'-&gt;3' exoribonuclease activity. May promote termination of transcription by RNA polymerase II.</text>
</comment>
<dbReference type="Gene3D" id="3.40.50.12390">
    <property type="match status" value="2"/>
</dbReference>
<proteinExistence type="inferred from homology"/>
<feature type="compositionally biased region" description="Gly residues" evidence="9">
    <location>
        <begin position="923"/>
        <end position="933"/>
    </location>
</feature>
<evidence type="ECO:0000256" key="9">
    <source>
        <dbReference type="SAM" id="MobiDB-lite"/>
    </source>
</evidence>
<comment type="caution">
    <text evidence="12">The sequence shown here is derived from an EMBL/GenBank/DDBJ whole genome shotgun (WGS) entry which is preliminary data.</text>
</comment>
<reference evidence="12 13" key="1">
    <citation type="submission" date="2024-02" db="EMBL/GenBank/DDBJ databases">
        <authorList>
            <person name="Daric V."/>
            <person name="Darras S."/>
        </authorList>
    </citation>
    <scope>NUCLEOTIDE SEQUENCE [LARGE SCALE GENOMIC DNA]</scope>
</reference>